<name>A0A316E2J5_9BACT</name>
<dbReference type="RefSeq" id="WP_109743785.1">
    <property type="nucleotide sequence ID" value="NZ_QGGO01000016.1"/>
</dbReference>
<keyword evidence="2" id="KW-1185">Reference proteome</keyword>
<dbReference type="Proteomes" id="UP000245489">
    <property type="component" value="Unassembled WGS sequence"/>
</dbReference>
<reference evidence="1 2" key="1">
    <citation type="submission" date="2018-05" db="EMBL/GenBank/DDBJ databases">
        <title>Genomic Encyclopedia of Archaeal and Bacterial Type Strains, Phase II (KMG-II): from individual species to whole genera.</title>
        <authorList>
            <person name="Goeker M."/>
        </authorList>
    </citation>
    <scope>NUCLEOTIDE SEQUENCE [LARGE SCALE GENOMIC DNA]</scope>
    <source>
        <strain evidence="1 2">DSM 22214</strain>
    </source>
</reference>
<accession>A0A316E2J5</accession>
<evidence type="ECO:0000313" key="2">
    <source>
        <dbReference type="Proteomes" id="UP000245489"/>
    </source>
</evidence>
<proteinExistence type="predicted"/>
<organism evidence="1 2">
    <name type="scientific">Arcicella aurantiaca</name>
    <dbReference type="NCBI Taxonomy" id="591202"/>
    <lineage>
        <taxon>Bacteria</taxon>
        <taxon>Pseudomonadati</taxon>
        <taxon>Bacteroidota</taxon>
        <taxon>Cytophagia</taxon>
        <taxon>Cytophagales</taxon>
        <taxon>Flectobacillaceae</taxon>
        <taxon>Arcicella</taxon>
    </lineage>
</organism>
<comment type="caution">
    <text evidence="1">The sequence shown here is derived from an EMBL/GenBank/DDBJ whole genome shotgun (WGS) entry which is preliminary data.</text>
</comment>
<evidence type="ECO:0000313" key="1">
    <source>
        <dbReference type="EMBL" id="PWK23868.1"/>
    </source>
</evidence>
<dbReference type="EMBL" id="QGGO01000016">
    <property type="protein sequence ID" value="PWK23868.1"/>
    <property type="molecule type" value="Genomic_DNA"/>
</dbReference>
<dbReference type="AlphaFoldDB" id="A0A316E2J5"/>
<protein>
    <submittedName>
        <fullName evidence="1">Uncharacterized protein</fullName>
    </submittedName>
</protein>
<sequence>MKKLKLWVFAGLSLFVNNSCKEPNIPIKEEEEVQSFLRDIRAVYFDNLNFDSKEIRNSTPQFIENFERTYHKLEQEHSEGKFKSTNDLENFQLAGMYYSFYLLAVGGTYSEKDLTFNEINGTRQVGLYSKLPATAFDYEQKELEAMMERAKYVSHKSTYLIGFNDKAYGFYLAVRQVQERVKNKNNFNNPIAHDSLMNYTSRYLLDYEDLGVWNILMTMATITNYKDSLNTFKNPNMDIPLFNINTRLVPGALRDLGGRLPEILGPLYRFDINLKKVDWLIQQKSTLSDDDISEINNYITSLDRASNYILTDKRKILEAWDYKETFFERVRKVQDLKAALVKHSLNRKTAKPTIDLGAFINSKAFKKPYTCYGCHQKTGL</sequence>
<gene>
    <name evidence="1" type="ORF">LV89_03075</name>
</gene>